<keyword evidence="1" id="KW-0472">Membrane</keyword>
<feature type="non-terminal residue" evidence="2">
    <location>
        <position position="80"/>
    </location>
</feature>
<feature type="non-terminal residue" evidence="2">
    <location>
        <position position="1"/>
    </location>
</feature>
<sequence length="80" mass="9085">PVSILLIVVDCVSLELWLALYLSFMVRHIIVNPISTLTRPLPRNPYVGMSLLLHIFQFCRSRSPPWLCRSLAGSFQTLCA</sequence>
<keyword evidence="3" id="KW-1185">Reference proteome</keyword>
<proteinExistence type="predicted"/>
<dbReference type="Proteomes" id="UP001233999">
    <property type="component" value="Unassembled WGS sequence"/>
</dbReference>
<reference evidence="2" key="1">
    <citation type="journal article" date="2023" name="IScience">
        <title>Live-bearing cockroach genome reveals convergent evolutionary mechanisms linked to viviparity in insects and beyond.</title>
        <authorList>
            <person name="Fouks B."/>
            <person name="Harrison M.C."/>
            <person name="Mikhailova A.A."/>
            <person name="Marchal E."/>
            <person name="English S."/>
            <person name="Carruthers M."/>
            <person name="Jennings E.C."/>
            <person name="Chiamaka E.L."/>
            <person name="Frigard R.A."/>
            <person name="Pippel M."/>
            <person name="Attardo G.M."/>
            <person name="Benoit J.B."/>
            <person name="Bornberg-Bauer E."/>
            <person name="Tobe S.S."/>
        </authorList>
    </citation>
    <scope>NUCLEOTIDE SEQUENCE</scope>
    <source>
        <strain evidence="2">Stay&amp;Tobe</strain>
    </source>
</reference>
<reference evidence="2" key="2">
    <citation type="submission" date="2023-05" db="EMBL/GenBank/DDBJ databases">
        <authorList>
            <person name="Fouks B."/>
        </authorList>
    </citation>
    <scope>NUCLEOTIDE SEQUENCE</scope>
    <source>
        <strain evidence="2">Stay&amp;Tobe</strain>
        <tissue evidence="2">Testes</tissue>
    </source>
</reference>
<evidence type="ECO:0000313" key="3">
    <source>
        <dbReference type="Proteomes" id="UP001233999"/>
    </source>
</evidence>
<comment type="caution">
    <text evidence="2">The sequence shown here is derived from an EMBL/GenBank/DDBJ whole genome shotgun (WGS) entry which is preliminary data.</text>
</comment>
<evidence type="ECO:0000313" key="2">
    <source>
        <dbReference type="EMBL" id="KAJ9594861.1"/>
    </source>
</evidence>
<accession>A0AAD8A985</accession>
<dbReference type="EMBL" id="JASPKZ010002711">
    <property type="protein sequence ID" value="KAJ9594861.1"/>
    <property type="molecule type" value="Genomic_DNA"/>
</dbReference>
<gene>
    <name evidence="2" type="ORF">L9F63_013849</name>
</gene>
<name>A0AAD8A985_DIPPU</name>
<feature type="transmembrane region" description="Helical" evidence="1">
    <location>
        <begin position="6"/>
        <end position="26"/>
    </location>
</feature>
<evidence type="ECO:0000256" key="1">
    <source>
        <dbReference type="SAM" id="Phobius"/>
    </source>
</evidence>
<keyword evidence="1" id="KW-0812">Transmembrane</keyword>
<protein>
    <submittedName>
        <fullName evidence="2">Uncharacterized protein</fullName>
    </submittedName>
</protein>
<organism evidence="2 3">
    <name type="scientific">Diploptera punctata</name>
    <name type="common">Pacific beetle cockroach</name>
    <dbReference type="NCBI Taxonomy" id="6984"/>
    <lineage>
        <taxon>Eukaryota</taxon>
        <taxon>Metazoa</taxon>
        <taxon>Ecdysozoa</taxon>
        <taxon>Arthropoda</taxon>
        <taxon>Hexapoda</taxon>
        <taxon>Insecta</taxon>
        <taxon>Pterygota</taxon>
        <taxon>Neoptera</taxon>
        <taxon>Polyneoptera</taxon>
        <taxon>Dictyoptera</taxon>
        <taxon>Blattodea</taxon>
        <taxon>Blaberoidea</taxon>
        <taxon>Blaberidae</taxon>
        <taxon>Diplopterinae</taxon>
        <taxon>Diploptera</taxon>
    </lineage>
</organism>
<dbReference type="AlphaFoldDB" id="A0AAD8A985"/>
<keyword evidence="1" id="KW-1133">Transmembrane helix</keyword>